<protein>
    <submittedName>
        <fullName evidence="2">Uncharacterized protein</fullName>
    </submittedName>
</protein>
<dbReference type="AlphaFoldDB" id="A0A914LHZ8"/>
<reference evidence="2" key="1">
    <citation type="submission" date="2022-11" db="UniProtKB">
        <authorList>
            <consortium name="WormBaseParasite"/>
        </authorList>
    </citation>
    <scope>IDENTIFICATION</scope>
</reference>
<organism evidence="1 2">
    <name type="scientific">Meloidogyne incognita</name>
    <name type="common">Southern root-knot nematode worm</name>
    <name type="synonym">Oxyuris incognita</name>
    <dbReference type="NCBI Taxonomy" id="6306"/>
    <lineage>
        <taxon>Eukaryota</taxon>
        <taxon>Metazoa</taxon>
        <taxon>Ecdysozoa</taxon>
        <taxon>Nematoda</taxon>
        <taxon>Chromadorea</taxon>
        <taxon>Rhabditida</taxon>
        <taxon>Tylenchina</taxon>
        <taxon>Tylenchomorpha</taxon>
        <taxon>Tylenchoidea</taxon>
        <taxon>Meloidogynidae</taxon>
        <taxon>Meloidogyninae</taxon>
        <taxon>Meloidogyne</taxon>
        <taxon>Meloidogyne incognita group</taxon>
    </lineage>
</organism>
<keyword evidence="1" id="KW-1185">Reference proteome</keyword>
<name>A0A914LHZ8_MELIC</name>
<proteinExistence type="predicted"/>
<accession>A0A914LHZ8</accession>
<evidence type="ECO:0000313" key="2">
    <source>
        <dbReference type="WBParaSite" id="Minc3s00439g12343"/>
    </source>
</evidence>
<dbReference type="Proteomes" id="UP000887563">
    <property type="component" value="Unplaced"/>
</dbReference>
<dbReference type="WBParaSite" id="Minc3s00439g12343">
    <property type="protein sequence ID" value="Minc3s00439g12343"/>
    <property type="gene ID" value="Minc3s00439g12343"/>
</dbReference>
<sequence length="51" mass="5812">MELNHHGMSPDRSTTDCATIQPDDELLCSFCKCVHNKTKAIIRKIRIVEVL</sequence>
<evidence type="ECO:0000313" key="1">
    <source>
        <dbReference type="Proteomes" id="UP000887563"/>
    </source>
</evidence>